<reference evidence="2" key="1">
    <citation type="submission" date="2019-11" db="EMBL/GenBank/DDBJ databases">
        <authorList>
            <person name="Liu Y."/>
            <person name="Hou J."/>
            <person name="Li T.-Q."/>
            <person name="Guan C.-H."/>
            <person name="Wu X."/>
            <person name="Wu H.-Z."/>
            <person name="Ling F."/>
            <person name="Zhang R."/>
            <person name="Shi X.-G."/>
            <person name="Ren J.-P."/>
            <person name="Chen E.-F."/>
            <person name="Sun J.-M."/>
        </authorList>
    </citation>
    <scope>NUCLEOTIDE SEQUENCE</scope>
    <source>
        <strain evidence="2">Adult_tree_wgs_1</strain>
        <tissue evidence="2">Leaves</tissue>
    </source>
</reference>
<dbReference type="OrthoDB" id="770781at2759"/>
<comment type="caution">
    <text evidence="2">The sequence shown here is derived from an EMBL/GenBank/DDBJ whole genome shotgun (WGS) entry which is preliminary data.</text>
</comment>
<sequence>MGVESRWKSLAPNVAPVSSVDRDESLGHFEKSVDAVSFGFVATAILIAMFVVMAIFERFLRPRSAGSGGRNLGDLEAQMTAGGKLNYPSPKITTYARGVSVLMPGENTPTFIAHPAPAPCPSEGILRPMHQQNTLSKPTSSSVTS</sequence>
<feature type="transmembrane region" description="Helical" evidence="1">
    <location>
        <begin position="35"/>
        <end position="56"/>
    </location>
</feature>
<accession>A0A834HAU2</accession>
<dbReference type="AlphaFoldDB" id="A0A834HAU2"/>
<evidence type="ECO:0000256" key="1">
    <source>
        <dbReference type="SAM" id="Phobius"/>
    </source>
</evidence>
<keyword evidence="3" id="KW-1185">Reference proteome</keyword>
<keyword evidence="1" id="KW-0472">Membrane</keyword>
<protein>
    <submittedName>
        <fullName evidence="2">Uncharacterized protein</fullName>
    </submittedName>
</protein>
<organism evidence="2 3">
    <name type="scientific">Rhododendron simsii</name>
    <name type="common">Sims's rhododendron</name>
    <dbReference type="NCBI Taxonomy" id="118357"/>
    <lineage>
        <taxon>Eukaryota</taxon>
        <taxon>Viridiplantae</taxon>
        <taxon>Streptophyta</taxon>
        <taxon>Embryophyta</taxon>
        <taxon>Tracheophyta</taxon>
        <taxon>Spermatophyta</taxon>
        <taxon>Magnoliopsida</taxon>
        <taxon>eudicotyledons</taxon>
        <taxon>Gunneridae</taxon>
        <taxon>Pentapetalae</taxon>
        <taxon>asterids</taxon>
        <taxon>Ericales</taxon>
        <taxon>Ericaceae</taxon>
        <taxon>Ericoideae</taxon>
        <taxon>Rhodoreae</taxon>
        <taxon>Rhododendron</taxon>
    </lineage>
</organism>
<evidence type="ECO:0000313" key="2">
    <source>
        <dbReference type="EMBL" id="KAF7144760.1"/>
    </source>
</evidence>
<keyword evidence="1" id="KW-0812">Transmembrane</keyword>
<dbReference type="PANTHER" id="PTHR33728">
    <property type="entry name" value="CTTNBP 2 AMINO-TERMINAL-LIKE PROTEIN"/>
    <property type="match status" value="1"/>
</dbReference>
<evidence type="ECO:0000313" key="3">
    <source>
        <dbReference type="Proteomes" id="UP000626092"/>
    </source>
</evidence>
<dbReference type="PANTHER" id="PTHR33728:SF21">
    <property type="entry name" value="TRANSMEMBRANE PROTEIN"/>
    <property type="match status" value="1"/>
</dbReference>
<gene>
    <name evidence="2" type="ORF">RHSIM_Rhsim04G0066300</name>
</gene>
<dbReference type="EMBL" id="WJXA01000004">
    <property type="protein sequence ID" value="KAF7144760.1"/>
    <property type="molecule type" value="Genomic_DNA"/>
</dbReference>
<dbReference type="Proteomes" id="UP000626092">
    <property type="component" value="Unassembled WGS sequence"/>
</dbReference>
<name>A0A834HAU2_RHOSS</name>
<keyword evidence="1" id="KW-1133">Transmembrane helix</keyword>
<proteinExistence type="predicted"/>